<keyword evidence="2" id="KW-1133">Transmembrane helix</keyword>
<evidence type="ECO:0000256" key="1">
    <source>
        <dbReference type="SAM" id="MobiDB-lite"/>
    </source>
</evidence>
<name>A0A3B5LU91_9TELE</name>
<protein>
    <submittedName>
        <fullName evidence="3">Uncharacterized protein</fullName>
    </submittedName>
</protein>
<organism evidence="3 4">
    <name type="scientific">Xiphophorus couchianus</name>
    <name type="common">Monterrey platyfish</name>
    <dbReference type="NCBI Taxonomy" id="32473"/>
    <lineage>
        <taxon>Eukaryota</taxon>
        <taxon>Metazoa</taxon>
        <taxon>Chordata</taxon>
        <taxon>Craniata</taxon>
        <taxon>Vertebrata</taxon>
        <taxon>Euteleostomi</taxon>
        <taxon>Actinopterygii</taxon>
        <taxon>Neopterygii</taxon>
        <taxon>Teleostei</taxon>
        <taxon>Neoteleostei</taxon>
        <taxon>Acanthomorphata</taxon>
        <taxon>Ovalentaria</taxon>
        <taxon>Atherinomorphae</taxon>
        <taxon>Cyprinodontiformes</taxon>
        <taxon>Poeciliidae</taxon>
        <taxon>Poeciliinae</taxon>
        <taxon>Xiphophorus</taxon>
    </lineage>
</organism>
<dbReference type="GeneTree" id="ENSGT00940000162501"/>
<reference evidence="3" key="1">
    <citation type="submission" date="2025-08" db="UniProtKB">
        <authorList>
            <consortium name="Ensembl"/>
        </authorList>
    </citation>
    <scope>IDENTIFICATION</scope>
</reference>
<proteinExistence type="predicted"/>
<feature type="transmembrane region" description="Helical" evidence="2">
    <location>
        <begin position="226"/>
        <end position="251"/>
    </location>
</feature>
<feature type="region of interest" description="Disordered" evidence="1">
    <location>
        <begin position="260"/>
        <end position="290"/>
    </location>
</feature>
<feature type="compositionally biased region" description="Low complexity" evidence="1">
    <location>
        <begin position="263"/>
        <end position="280"/>
    </location>
</feature>
<keyword evidence="2" id="KW-0472">Membrane</keyword>
<dbReference type="Proteomes" id="UP000261380">
    <property type="component" value="Unplaced"/>
</dbReference>
<sequence length="290" mass="31728">MVDPVQNLGDSFSCSIEKVFLCTGADGYVPKYNPTNREYGCLADAPSLLYRFKILDKAQPETQASAFGDVSFKAKLAQDASGAQTLVTQPGSDGFMLSSSPLFQVAAGREWFIHTIYTLRSRENANRHIGKRSVEYLQHSVSSVAQPHVSNAGGRQRRAAPALSGPALVQDIGIKNNRGTNIQHIALNRSDRMVVSQRQPWSPSGDRLLERPLLESSGREPADTSFLPMLVGIAALILLICLIAIVVILLLRRKRKEKEAQFPPYATSSSSAYSGYRPTSMWSSPDSSEV</sequence>
<keyword evidence="2" id="KW-0812">Transmembrane</keyword>
<dbReference type="STRING" id="32473.ENSXCOP00000014707"/>
<dbReference type="Ensembl" id="ENSXCOT00000014893.1">
    <property type="protein sequence ID" value="ENSXCOP00000014707.1"/>
    <property type="gene ID" value="ENSXCOG00000011167.1"/>
</dbReference>
<feature type="compositionally biased region" description="Polar residues" evidence="1">
    <location>
        <begin position="281"/>
        <end position="290"/>
    </location>
</feature>
<evidence type="ECO:0000256" key="2">
    <source>
        <dbReference type="SAM" id="Phobius"/>
    </source>
</evidence>
<evidence type="ECO:0000313" key="4">
    <source>
        <dbReference type="Proteomes" id="UP000261380"/>
    </source>
</evidence>
<reference evidence="3" key="2">
    <citation type="submission" date="2025-09" db="UniProtKB">
        <authorList>
            <consortium name="Ensembl"/>
        </authorList>
    </citation>
    <scope>IDENTIFICATION</scope>
</reference>
<dbReference type="AlphaFoldDB" id="A0A3B5LU91"/>
<accession>A0A3B5LU91</accession>
<evidence type="ECO:0000313" key="3">
    <source>
        <dbReference type="Ensembl" id="ENSXCOP00000014707.1"/>
    </source>
</evidence>
<keyword evidence="4" id="KW-1185">Reference proteome</keyword>